<name>A0A919UKD4_9MICO</name>
<keyword evidence="6 8" id="KW-0472">Membrane</keyword>
<dbReference type="PANTHER" id="PTHR30506">
    <property type="entry name" value="INNER MEMBRANE PROTEIN"/>
    <property type="match status" value="1"/>
</dbReference>
<accession>A0A919UKD4</accession>
<feature type="transmembrane region" description="Helical" evidence="8">
    <location>
        <begin position="71"/>
        <end position="90"/>
    </location>
</feature>
<keyword evidence="3" id="KW-1003">Cell membrane</keyword>
<evidence type="ECO:0000256" key="1">
    <source>
        <dbReference type="ARBA" id="ARBA00004651"/>
    </source>
</evidence>
<evidence type="ECO:0000256" key="5">
    <source>
        <dbReference type="ARBA" id="ARBA00022989"/>
    </source>
</evidence>
<evidence type="ECO:0000256" key="6">
    <source>
        <dbReference type="ARBA" id="ARBA00023136"/>
    </source>
</evidence>
<reference evidence="10" key="1">
    <citation type="submission" date="2021-01" db="EMBL/GenBank/DDBJ databases">
        <title>Whole genome shotgun sequence of Demequina activiva NBRC 110675.</title>
        <authorList>
            <person name="Komaki H."/>
            <person name="Tamura T."/>
        </authorList>
    </citation>
    <scope>NUCLEOTIDE SEQUENCE</scope>
    <source>
        <strain evidence="10">NBRC 110675</strain>
    </source>
</reference>
<evidence type="ECO:0000256" key="8">
    <source>
        <dbReference type="SAM" id="Phobius"/>
    </source>
</evidence>
<keyword evidence="4 8" id="KW-0812">Transmembrane</keyword>
<feature type="transmembrane region" description="Helical" evidence="8">
    <location>
        <begin position="95"/>
        <end position="113"/>
    </location>
</feature>
<feature type="domain" description="Glycine transporter" evidence="9">
    <location>
        <begin position="99"/>
        <end position="172"/>
    </location>
</feature>
<dbReference type="RefSeq" id="WP_203653040.1">
    <property type="nucleotide sequence ID" value="NZ_BONR01000001.1"/>
</dbReference>
<keyword evidence="11" id="KW-1185">Reference proteome</keyword>
<keyword evidence="5 8" id="KW-1133">Transmembrane helix</keyword>
<feature type="transmembrane region" description="Helical" evidence="8">
    <location>
        <begin position="6"/>
        <end position="31"/>
    </location>
</feature>
<evidence type="ECO:0000313" key="11">
    <source>
        <dbReference type="Proteomes" id="UP000652354"/>
    </source>
</evidence>
<evidence type="ECO:0000259" key="9">
    <source>
        <dbReference type="Pfam" id="PF03458"/>
    </source>
</evidence>
<dbReference type="InterPro" id="IPR005115">
    <property type="entry name" value="Gly_transporter"/>
</dbReference>
<feature type="transmembrane region" description="Helical" evidence="8">
    <location>
        <begin position="119"/>
        <end position="140"/>
    </location>
</feature>
<evidence type="ECO:0000256" key="3">
    <source>
        <dbReference type="ARBA" id="ARBA00022475"/>
    </source>
</evidence>
<evidence type="ECO:0000256" key="4">
    <source>
        <dbReference type="ARBA" id="ARBA00022692"/>
    </source>
</evidence>
<feature type="region of interest" description="Disordered" evidence="7">
    <location>
        <begin position="221"/>
        <end position="246"/>
    </location>
</feature>
<gene>
    <name evidence="10" type="ORF">Dac01nite_03450</name>
</gene>
<comment type="subcellular location">
    <subcellularLocation>
        <location evidence="1">Cell membrane</location>
        <topology evidence="1">Multi-pass membrane protein</topology>
    </subcellularLocation>
</comment>
<feature type="domain" description="Glycine transporter" evidence="9">
    <location>
        <begin position="11"/>
        <end position="86"/>
    </location>
</feature>
<feature type="transmembrane region" description="Helical" evidence="8">
    <location>
        <begin position="152"/>
        <end position="175"/>
    </location>
</feature>
<evidence type="ECO:0000313" key="10">
    <source>
        <dbReference type="EMBL" id="GIG53593.1"/>
    </source>
</evidence>
<dbReference type="Proteomes" id="UP000652354">
    <property type="component" value="Unassembled WGS sequence"/>
</dbReference>
<feature type="transmembrane region" description="Helical" evidence="8">
    <location>
        <begin position="38"/>
        <end position="59"/>
    </location>
</feature>
<evidence type="ECO:0000256" key="7">
    <source>
        <dbReference type="SAM" id="MobiDB-lite"/>
    </source>
</evidence>
<proteinExistence type="inferred from homology"/>
<sequence>MTSGLFHVPLWIELVAAATGGIQGALFAAGIRDRRIDVLGVVAIGLTVALGGSLMRDVVLDQLPVVVSSEWYLLVAAAASLLGMALQSVLTRTEWLISLLDAAVMGIFGAIGASKAVAYGAGSLGAVLVGVVAAVGGGVLRDLMANRPISIIHVGTLNAAAAGIGASMLVLLLRIDVPVGIAGPISAVATALLRIAAVHLGWMFPEQGPLSLGRAQLRRDRRATGEGGQLDDHPREFPRPPLRTRARRRLQLRQRGVFTWKRHYGTEPRRRRSLDSGS</sequence>
<dbReference type="EMBL" id="BONR01000001">
    <property type="protein sequence ID" value="GIG53593.1"/>
    <property type="molecule type" value="Genomic_DNA"/>
</dbReference>
<evidence type="ECO:0000256" key="2">
    <source>
        <dbReference type="ARBA" id="ARBA00008193"/>
    </source>
</evidence>
<dbReference type="GO" id="GO:0005886">
    <property type="term" value="C:plasma membrane"/>
    <property type="evidence" value="ECO:0007669"/>
    <property type="project" value="UniProtKB-SubCell"/>
</dbReference>
<comment type="similarity">
    <text evidence="2">Belongs to the UPF0126 family.</text>
</comment>
<dbReference type="PANTHER" id="PTHR30506:SF3">
    <property type="entry name" value="UPF0126 INNER MEMBRANE PROTEIN YADS-RELATED"/>
    <property type="match status" value="1"/>
</dbReference>
<organism evidence="10 11">
    <name type="scientific">Demequina activiva</name>
    <dbReference type="NCBI Taxonomy" id="1582364"/>
    <lineage>
        <taxon>Bacteria</taxon>
        <taxon>Bacillati</taxon>
        <taxon>Actinomycetota</taxon>
        <taxon>Actinomycetes</taxon>
        <taxon>Micrococcales</taxon>
        <taxon>Demequinaceae</taxon>
        <taxon>Demequina</taxon>
    </lineage>
</organism>
<comment type="caution">
    <text evidence="10">The sequence shown here is derived from an EMBL/GenBank/DDBJ whole genome shotgun (WGS) entry which is preliminary data.</text>
</comment>
<dbReference type="AlphaFoldDB" id="A0A919UKD4"/>
<protein>
    <recommendedName>
        <fullName evidence="9">Glycine transporter domain-containing protein</fullName>
    </recommendedName>
</protein>
<dbReference type="Pfam" id="PF03458">
    <property type="entry name" value="Gly_transporter"/>
    <property type="match status" value="2"/>
</dbReference>